<feature type="transmembrane region" description="Helical" evidence="4">
    <location>
        <begin position="135"/>
        <end position="154"/>
    </location>
</feature>
<evidence type="ECO:0000256" key="4">
    <source>
        <dbReference type="SAM" id="Phobius"/>
    </source>
</evidence>
<keyword evidence="3 4" id="KW-0472">Membrane</keyword>
<dbReference type="PANTHER" id="PTHR23534:SF1">
    <property type="entry name" value="MAJOR FACILITATOR SUPERFAMILY PROTEIN"/>
    <property type="match status" value="1"/>
</dbReference>
<feature type="transmembrane region" description="Helical" evidence="4">
    <location>
        <begin position="12"/>
        <end position="32"/>
    </location>
</feature>
<dbReference type="GeneID" id="77260173"/>
<evidence type="ECO:0000313" key="9">
    <source>
        <dbReference type="Proteomes" id="UP000182276"/>
    </source>
</evidence>
<reference evidence="8" key="1">
    <citation type="submission" date="2014-03" db="EMBL/GenBank/DDBJ databases">
        <title>Complete genome of Pseudomonas balearica DSM 6083T, a sewage water isolate from an enrichment with 2-methylnaphthalene.</title>
        <authorList>
            <person name="Salva-Serra F."/>
            <person name="Jaen-Luchoro D."/>
            <person name="Busquets A."/>
            <person name="Pena A."/>
            <person name="Gomila M."/>
            <person name="Bosch R."/>
            <person name="Nogales B."/>
            <person name="Garcia-Valdes E."/>
            <person name="Lalucat J."/>
            <person name="Bennasar A."/>
        </authorList>
    </citation>
    <scope>NUCLEOTIDE SEQUENCE [LARGE SCALE GENOMIC DNA]</scope>
    <source>
        <strain evidence="8">DSM 6083</strain>
    </source>
</reference>
<feature type="transmembrane region" description="Helical" evidence="4">
    <location>
        <begin position="212"/>
        <end position="231"/>
    </location>
</feature>
<proteinExistence type="predicted"/>
<dbReference type="EMBL" id="CP007511">
    <property type="protein sequence ID" value="AJE15291.1"/>
    <property type="molecule type" value="Genomic_DNA"/>
</dbReference>
<feature type="transmembrane region" description="Helical" evidence="4">
    <location>
        <begin position="302"/>
        <end position="326"/>
    </location>
</feature>
<accession>A0A8D3Y0X0</accession>
<dbReference type="Gene3D" id="1.20.1250.20">
    <property type="entry name" value="MFS general substrate transporter like domains"/>
    <property type="match status" value="1"/>
</dbReference>
<dbReference type="InterPro" id="IPR036259">
    <property type="entry name" value="MFS_trans_sf"/>
</dbReference>
<dbReference type="Proteomes" id="UP000182276">
    <property type="component" value="Unassembled WGS sequence"/>
</dbReference>
<dbReference type="EMBL" id="FNHO01000003">
    <property type="protein sequence ID" value="SDM26744.1"/>
    <property type="molecule type" value="Genomic_DNA"/>
</dbReference>
<evidence type="ECO:0000256" key="1">
    <source>
        <dbReference type="ARBA" id="ARBA00022692"/>
    </source>
</evidence>
<feature type="transmembrane region" description="Helical" evidence="4">
    <location>
        <begin position="38"/>
        <end position="58"/>
    </location>
</feature>
<dbReference type="RefSeq" id="WP_043220145.1">
    <property type="nucleotide sequence ID" value="NZ_CP007511.1"/>
</dbReference>
<feature type="transmembrane region" description="Helical" evidence="4">
    <location>
        <begin position="366"/>
        <end position="383"/>
    </location>
</feature>
<organism evidence="6 8">
    <name type="scientific">Stutzerimonas balearica DSM 6083</name>
    <dbReference type="NCBI Taxonomy" id="1123016"/>
    <lineage>
        <taxon>Bacteria</taxon>
        <taxon>Pseudomonadati</taxon>
        <taxon>Pseudomonadota</taxon>
        <taxon>Gammaproteobacteria</taxon>
        <taxon>Pseudomonadales</taxon>
        <taxon>Pseudomonadaceae</taxon>
        <taxon>Stutzerimonas</taxon>
    </lineage>
</organism>
<feature type="transmembrane region" description="Helical" evidence="4">
    <location>
        <begin position="99"/>
        <end position="123"/>
    </location>
</feature>
<reference evidence="6 8" key="3">
    <citation type="journal article" name="Genome Announc.">
        <title>Complete Genome Sequence of Pseudomonas balearica DSM 6083T.</title>
        <authorList>
            <person name="Bennasar-Figueras A."/>
            <person name="Salva-Serra F."/>
            <person name="Jaen-Luchoro D."/>
            <person name="Segui C."/>
            <person name="Aliaga F."/>
            <person name="Busquets A."/>
            <person name="Gomila M."/>
            <person name="Moore E.R."/>
            <person name="Lalucat J."/>
        </authorList>
    </citation>
    <scope>NUCLEOTIDE SEQUENCE [LARGE SCALE GENOMIC DNA]</scope>
    <source>
        <strain evidence="8">DSM 6083</strain>
        <strain evidence="6">DSM6083</strain>
    </source>
</reference>
<evidence type="ECO:0000256" key="3">
    <source>
        <dbReference type="ARBA" id="ARBA00023136"/>
    </source>
</evidence>
<dbReference type="PANTHER" id="PTHR23534">
    <property type="entry name" value="MFS PERMEASE"/>
    <property type="match status" value="1"/>
</dbReference>
<evidence type="ECO:0000313" key="6">
    <source>
        <dbReference type="EMBL" id="AJE15291.1"/>
    </source>
</evidence>
<dbReference type="Pfam" id="PF07690">
    <property type="entry name" value="MFS_1"/>
    <property type="match status" value="2"/>
</dbReference>
<feature type="domain" description="Major facilitator superfamily (MFS) profile" evidence="5">
    <location>
        <begin position="211"/>
        <end position="394"/>
    </location>
</feature>
<sequence>MRVSFEKAPLARLFLAQALYWSCAIMGVILNAVAGLELAGTATLATLPLGLMALGYLASVQPLARLMQRRGRRLGFMLGSLAGIGAGLAAALALQLSSFVLFCLSMLVFGIYQASAMFYRFAAVEAVPEAFRGRATAWVISGGVLAALCAPGLAGFSQGVLATPFVASYLLLAMLAVLGLLVLAGLAEPSRGQAPSATGAAPGYRELLKRPAVRAAIVTTAVGHGLMILVMNATPLAMHGHGMSVEASAEVIRWHVLGMFLPAFVAGPLIDRLGGRRVAVIGAVTMAASALVALSGNEHGAFLLSSCLLGVAWNLMLVAGTTLLGSGHDASERASAQGLMELLNGGAATAMSFASGALIASVGWSAVNLGVLPLIIWVLALQIRGRQAQQRAVA</sequence>
<feature type="transmembrane region" description="Helical" evidence="4">
    <location>
        <begin position="74"/>
        <end position="93"/>
    </location>
</feature>
<gene>
    <name evidence="6" type="ORF">CL52_09615</name>
    <name evidence="7" type="ORF">SAMN05660875_103353</name>
</gene>
<evidence type="ECO:0000313" key="8">
    <source>
        <dbReference type="Proteomes" id="UP000031271"/>
    </source>
</evidence>
<keyword evidence="9" id="KW-1185">Reference proteome</keyword>
<dbReference type="SUPFAM" id="SSF103473">
    <property type="entry name" value="MFS general substrate transporter"/>
    <property type="match status" value="1"/>
</dbReference>
<keyword evidence="2 4" id="KW-1133">Transmembrane helix</keyword>
<reference evidence="7 9" key="2">
    <citation type="submission" date="2016-10" db="EMBL/GenBank/DDBJ databases">
        <authorList>
            <person name="Varghese N."/>
            <person name="Submissions S."/>
        </authorList>
    </citation>
    <scope>NUCLEOTIDE SEQUENCE [LARGE SCALE GENOMIC DNA]</scope>
    <source>
        <strain evidence="7 9">DSM 6083</strain>
    </source>
</reference>
<feature type="transmembrane region" description="Helical" evidence="4">
    <location>
        <begin position="166"/>
        <end position="187"/>
    </location>
</feature>
<dbReference type="PROSITE" id="PS50850">
    <property type="entry name" value="MFS"/>
    <property type="match status" value="1"/>
</dbReference>
<dbReference type="AlphaFoldDB" id="A0A8D3Y0X0"/>
<dbReference type="InterPro" id="IPR020846">
    <property type="entry name" value="MFS_dom"/>
</dbReference>
<protein>
    <submittedName>
        <fullName evidence="6">MFS transporter</fullName>
    </submittedName>
    <submittedName>
        <fullName evidence="7">Predicted arabinose efflux permease, MFS family</fullName>
    </submittedName>
</protein>
<evidence type="ECO:0000313" key="7">
    <source>
        <dbReference type="EMBL" id="SDM26744.1"/>
    </source>
</evidence>
<evidence type="ECO:0000259" key="5">
    <source>
        <dbReference type="PROSITE" id="PS50850"/>
    </source>
</evidence>
<dbReference type="GO" id="GO:0022857">
    <property type="term" value="F:transmembrane transporter activity"/>
    <property type="evidence" value="ECO:0007669"/>
    <property type="project" value="InterPro"/>
</dbReference>
<dbReference type="InterPro" id="IPR011701">
    <property type="entry name" value="MFS"/>
</dbReference>
<feature type="transmembrane region" description="Helical" evidence="4">
    <location>
        <begin position="277"/>
        <end position="296"/>
    </location>
</feature>
<dbReference type="Proteomes" id="UP000031271">
    <property type="component" value="Chromosome"/>
</dbReference>
<evidence type="ECO:0000256" key="2">
    <source>
        <dbReference type="ARBA" id="ARBA00022989"/>
    </source>
</evidence>
<dbReference type="KEGG" id="pbm:CL52_09615"/>
<keyword evidence="1 4" id="KW-0812">Transmembrane</keyword>
<name>A0A8D3Y0X0_9GAMM</name>